<keyword evidence="1" id="KW-0479">Metal-binding</keyword>
<evidence type="ECO:0000259" key="4">
    <source>
        <dbReference type="Pfam" id="PF03936"/>
    </source>
</evidence>
<feature type="domain" description="Terpene synthase metal-binding" evidence="4">
    <location>
        <begin position="8"/>
        <end position="124"/>
    </location>
</feature>
<dbReference type="GO" id="GO:0000287">
    <property type="term" value="F:magnesium ion binding"/>
    <property type="evidence" value="ECO:0007669"/>
    <property type="project" value="InterPro"/>
</dbReference>
<protein>
    <recommendedName>
        <fullName evidence="4">Terpene synthase metal-binding domain-containing protein</fullName>
    </recommendedName>
</protein>
<dbReference type="InterPro" id="IPR005630">
    <property type="entry name" value="Terpene_synthase_metal-bd"/>
</dbReference>
<evidence type="ECO:0000256" key="2">
    <source>
        <dbReference type="ARBA" id="ARBA00022842"/>
    </source>
</evidence>
<evidence type="ECO:0000256" key="3">
    <source>
        <dbReference type="ARBA" id="ARBA00023239"/>
    </source>
</evidence>
<name>A0AAV3NVY1_LITER</name>
<evidence type="ECO:0000313" key="5">
    <source>
        <dbReference type="EMBL" id="GAA0142175.1"/>
    </source>
</evidence>
<evidence type="ECO:0000256" key="1">
    <source>
        <dbReference type="ARBA" id="ARBA00022723"/>
    </source>
</evidence>
<dbReference type="InterPro" id="IPR008949">
    <property type="entry name" value="Isoprenoid_synthase_dom_sf"/>
</dbReference>
<dbReference type="Pfam" id="PF03936">
    <property type="entry name" value="Terpene_synth_C"/>
    <property type="match status" value="1"/>
</dbReference>
<accession>A0AAV3NVY1</accession>
<dbReference type="GO" id="GO:0010333">
    <property type="term" value="F:terpene synthase activity"/>
    <property type="evidence" value="ECO:0007669"/>
    <property type="project" value="InterPro"/>
</dbReference>
<dbReference type="Gene3D" id="1.10.600.10">
    <property type="entry name" value="Farnesyl Diphosphate Synthase"/>
    <property type="match status" value="1"/>
</dbReference>
<dbReference type="GO" id="GO:0016114">
    <property type="term" value="P:terpenoid biosynthetic process"/>
    <property type="evidence" value="ECO:0007669"/>
    <property type="project" value="InterPro"/>
</dbReference>
<dbReference type="SUPFAM" id="SSF48576">
    <property type="entry name" value="Terpenoid synthases"/>
    <property type="match status" value="1"/>
</dbReference>
<dbReference type="PANTHER" id="PTHR31225:SF93">
    <property type="entry name" value="ALPHA-HUMULENE_(-)-(E)-BETA-CARYOPHYLLENE SYNTHASE"/>
    <property type="match status" value="1"/>
</dbReference>
<proteinExistence type="predicted"/>
<reference evidence="5 6" key="1">
    <citation type="submission" date="2024-01" db="EMBL/GenBank/DDBJ databases">
        <title>The complete chloroplast genome sequence of Lithospermum erythrorhizon: insights into the phylogenetic relationship among Boraginaceae species and the maternal lineages of purple gromwells.</title>
        <authorList>
            <person name="Okada T."/>
            <person name="Watanabe K."/>
        </authorList>
    </citation>
    <scope>NUCLEOTIDE SEQUENCE [LARGE SCALE GENOMIC DNA]</scope>
</reference>
<dbReference type="Proteomes" id="UP001454036">
    <property type="component" value="Unassembled WGS sequence"/>
</dbReference>
<comment type="caution">
    <text evidence="5">The sequence shown here is derived from an EMBL/GenBank/DDBJ whole genome shotgun (WGS) entry which is preliminary data.</text>
</comment>
<sequence length="182" mass="22232">MSHIRWLKTLDIISKLEYPRDRLVECYFWALALFYEPHFSISRIVITKVLTMISIIDDTCDSDFDIFTMAVQRWNYSEIDQLPEYMKLIYKMLLDLFDDFTEQFKTREDIKFLIENHMKKSKSRRSLYYNVYDIWCWSSLVNLNPEYAMFWFVKYLWKKTIERTLSSCWRGRRNIVLGTISS</sequence>
<dbReference type="InterPro" id="IPR050148">
    <property type="entry name" value="Terpene_synthase-like"/>
</dbReference>
<keyword evidence="2" id="KW-0460">Magnesium</keyword>
<keyword evidence="3" id="KW-0456">Lyase</keyword>
<evidence type="ECO:0000313" key="6">
    <source>
        <dbReference type="Proteomes" id="UP001454036"/>
    </source>
</evidence>
<dbReference type="EMBL" id="BAABME010000371">
    <property type="protein sequence ID" value="GAA0142175.1"/>
    <property type="molecule type" value="Genomic_DNA"/>
</dbReference>
<organism evidence="5 6">
    <name type="scientific">Lithospermum erythrorhizon</name>
    <name type="common">Purple gromwell</name>
    <name type="synonym">Lithospermum officinale var. erythrorhizon</name>
    <dbReference type="NCBI Taxonomy" id="34254"/>
    <lineage>
        <taxon>Eukaryota</taxon>
        <taxon>Viridiplantae</taxon>
        <taxon>Streptophyta</taxon>
        <taxon>Embryophyta</taxon>
        <taxon>Tracheophyta</taxon>
        <taxon>Spermatophyta</taxon>
        <taxon>Magnoliopsida</taxon>
        <taxon>eudicotyledons</taxon>
        <taxon>Gunneridae</taxon>
        <taxon>Pentapetalae</taxon>
        <taxon>asterids</taxon>
        <taxon>lamiids</taxon>
        <taxon>Boraginales</taxon>
        <taxon>Boraginaceae</taxon>
        <taxon>Boraginoideae</taxon>
        <taxon>Lithospermeae</taxon>
        <taxon>Lithospermum</taxon>
    </lineage>
</organism>
<dbReference type="AlphaFoldDB" id="A0AAV3NVY1"/>
<dbReference type="PANTHER" id="PTHR31225">
    <property type="entry name" value="OS04G0344100 PROTEIN-RELATED"/>
    <property type="match status" value="1"/>
</dbReference>
<keyword evidence="6" id="KW-1185">Reference proteome</keyword>
<gene>
    <name evidence="5" type="ORF">LIER_03133</name>
</gene>